<dbReference type="OrthoDB" id="10262413at2759"/>
<dbReference type="InterPro" id="IPR051783">
    <property type="entry name" value="NAD(P)-dependent_oxidoreduct"/>
</dbReference>
<reference evidence="2" key="1">
    <citation type="submission" date="2019-04" db="EMBL/GenBank/DDBJ databases">
        <title>Sequencing of skin fungus with MAO and IRED activity.</title>
        <authorList>
            <person name="Marsaioli A.J."/>
            <person name="Bonatto J.M.C."/>
            <person name="Reis Junior O."/>
        </authorList>
    </citation>
    <scope>NUCLEOTIDE SEQUENCE</scope>
    <source>
        <strain evidence="2">30M1</strain>
    </source>
</reference>
<dbReference type="EMBL" id="SWKU01000002">
    <property type="protein sequence ID" value="KAF3009712.1"/>
    <property type="molecule type" value="Genomic_DNA"/>
</dbReference>
<dbReference type="GO" id="GO:0004029">
    <property type="term" value="F:aldehyde dehydrogenase (NAD+) activity"/>
    <property type="evidence" value="ECO:0007669"/>
    <property type="project" value="TreeGrafter"/>
</dbReference>
<proteinExistence type="predicted"/>
<dbReference type="InterPro" id="IPR036291">
    <property type="entry name" value="NAD(P)-bd_dom_sf"/>
</dbReference>
<dbReference type="GO" id="GO:0005737">
    <property type="term" value="C:cytoplasm"/>
    <property type="evidence" value="ECO:0007669"/>
    <property type="project" value="TreeGrafter"/>
</dbReference>
<dbReference type="InterPro" id="IPR001509">
    <property type="entry name" value="Epimerase_deHydtase"/>
</dbReference>
<dbReference type="Gene3D" id="3.40.50.720">
    <property type="entry name" value="NAD(P)-binding Rossmann-like Domain"/>
    <property type="match status" value="1"/>
</dbReference>
<organism evidence="2 3">
    <name type="scientific">Curvularia kusanoi</name>
    <name type="common">Cochliobolus kusanoi</name>
    <dbReference type="NCBI Taxonomy" id="90978"/>
    <lineage>
        <taxon>Eukaryota</taxon>
        <taxon>Fungi</taxon>
        <taxon>Dikarya</taxon>
        <taxon>Ascomycota</taxon>
        <taxon>Pezizomycotina</taxon>
        <taxon>Dothideomycetes</taxon>
        <taxon>Pleosporomycetidae</taxon>
        <taxon>Pleosporales</taxon>
        <taxon>Pleosporineae</taxon>
        <taxon>Pleosporaceae</taxon>
        <taxon>Curvularia</taxon>
    </lineage>
</organism>
<gene>
    <name evidence="2" type="ORF">E8E13_008904</name>
</gene>
<evidence type="ECO:0000313" key="3">
    <source>
        <dbReference type="Proteomes" id="UP000801428"/>
    </source>
</evidence>
<evidence type="ECO:0000259" key="1">
    <source>
        <dbReference type="Pfam" id="PF01370"/>
    </source>
</evidence>
<dbReference type="PANTHER" id="PTHR48079:SF6">
    <property type="entry name" value="NAD(P)-BINDING DOMAIN-CONTAINING PROTEIN-RELATED"/>
    <property type="match status" value="1"/>
</dbReference>
<dbReference type="Proteomes" id="UP000801428">
    <property type="component" value="Unassembled WGS sequence"/>
</dbReference>
<name>A0A9P4WCG0_CURKU</name>
<comment type="caution">
    <text evidence="2">The sequence shown here is derived from an EMBL/GenBank/DDBJ whole genome shotgun (WGS) entry which is preliminary data.</text>
</comment>
<dbReference type="AlphaFoldDB" id="A0A9P4WCG0"/>
<keyword evidence="3" id="KW-1185">Reference proteome</keyword>
<dbReference type="PANTHER" id="PTHR48079">
    <property type="entry name" value="PROTEIN YEEZ"/>
    <property type="match status" value="1"/>
</dbReference>
<sequence>MSKILLVGATGYVGGTVLSQLLASTEFSLRNLTFDILVRREYQAELLRSVYQDRINIVYWDGLDNIQSVKTIASRYDIIVNASSGFKPAGAKAFVDGLATRDRANSPIPWLLHTSGCTNLVNLDLSPQPFEWNDGRDGRAVFDHLKFLDAVQPYPQRTAEITVLETAAKRDVQAVSLQAPCIFGEGTGLFNRQGVVIPSVIRYVVHHGHGFKLNDTANFDWVHVVDLADYYVLLVRTILERSDRGVGYVPSGKEGVLFPTTGRALLTDINRNALDAAFHAGLLPREDTPPEKEIHLASLEDLSEELTAGYWEVAKMGWGGEKAVKGTIGQSRLGWKPKRQQEAWEQDFHDELTAFKDGHRSITISSCIGAP</sequence>
<dbReference type="Pfam" id="PF01370">
    <property type="entry name" value="Epimerase"/>
    <property type="match status" value="1"/>
</dbReference>
<feature type="domain" description="NAD-dependent epimerase/dehydratase" evidence="1">
    <location>
        <begin position="4"/>
        <end position="237"/>
    </location>
</feature>
<evidence type="ECO:0000313" key="2">
    <source>
        <dbReference type="EMBL" id="KAF3009712.1"/>
    </source>
</evidence>
<protein>
    <recommendedName>
        <fullName evidence="1">NAD-dependent epimerase/dehydratase domain-containing protein</fullName>
    </recommendedName>
</protein>
<dbReference type="SUPFAM" id="SSF51735">
    <property type="entry name" value="NAD(P)-binding Rossmann-fold domains"/>
    <property type="match status" value="1"/>
</dbReference>
<accession>A0A9P4WCG0</accession>